<reference evidence="1 2" key="1">
    <citation type="journal article" date="2015" name="Nature">
        <title>rRNA introns, odd ribosomes, and small enigmatic genomes across a large radiation of phyla.</title>
        <authorList>
            <person name="Brown C.T."/>
            <person name="Hug L.A."/>
            <person name="Thomas B.C."/>
            <person name="Sharon I."/>
            <person name="Castelle C.J."/>
            <person name="Singh A."/>
            <person name="Wilkins M.J."/>
            <person name="Williams K.H."/>
            <person name="Banfield J.F."/>
        </authorList>
    </citation>
    <scope>NUCLEOTIDE SEQUENCE [LARGE SCALE GENOMIC DNA]</scope>
</reference>
<sequence>MSFPINTLRINNMSEFYHVSEVVANLWSEYGKTSEYKSDTQPIVGISQDHPIIIRREEEGLRRIVDRLGNELSNSKILYLKKLRERVPSEWVSEWITYHRILFERVLKSCGVYRRKDVWFDTIEASEKDYKIPSNRLVPSRMSNLRLSKEQRDLRSLYSNKIKIKC</sequence>
<gene>
    <name evidence="1" type="ORF">UW22_C0039G0005</name>
</gene>
<dbReference type="Proteomes" id="UP000034617">
    <property type="component" value="Unassembled WGS sequence"/>
</dbReference>
<evidence type="ECO:0000313" key="2">
    <source>
        <dbReference type="Proteomes" id="UP000034617"/>
    </source>
</evidence>
<dbReference type="EMBL" id="LCHM01000039">
    <property type="protein sequence ID" value="KKT36385.1"/>
    <property type="molecule type" value="Genomic_DNA"/>
</dbReference>
<comment type="caution">
    <text evidence="1">The sequence shown here is derived from an EMBL/GenBank/DDBJ whole genome shotgun (WGS) entry which is preliminary data.</text>
</comment>
<protein>
    <submittedName>
        <fullName evidence="1">Uncharacterized protein</fullName>
    </submittedName>
</protein>
<evidence type="ECO:0000313" key="1">
    <source>
        <dbReference type="EMBL" id="KKT36385.1"/>
    </source>
</evidence>
<organism evidence="1 2">
    <name type="scientific">Candidatus Gottesmanbacteria bacterium GW2011_GWB1_44_11c</name>
    <dbReference type="NCBI Taxonomy" id="1618447"/>
    <lineage>
        <taxon>Bacteria</taxon>
        <taxon>Candidatus Gottesmaniibacteriota</taxon>
    </lineage>
</organism>
<dbReference type="AlphaFoldDB" id="A0A0G1GPC6"/>
<proteinExistence type="predicted"/>
<name>A0A0G1GPC6_9BACT</name>
<accession>A0A0G1GPC6</accession>